<evidence type="ECO:0000313" key="8">
    <source>
        <dbReference type="Proteomes" id="UP000265800"/>
    </source>
</evidence>
<dbReference type="Pfam" id="PF00672">
    <property type="entry name" value="HAMP"/>
    <property type="match status" value="1"/>
</dbReference>
<keyword evidence="4" id="KW-0472">Membrane</keyword>
<dbReference type="PANTHER" id="PTHR32089:SF114">
    <property type="entry name" value="METHYL-ACCEPTING CHEMOTAXIS PROTEIN MCPB"/>
    <property type="match status" value="1"/>
</dbReference>
<proteinExistence type="inferred from homology"/>
<dbReference type="Gene3D" id="6.10.340.10">
    <property type="match status" value="1"/>
</dbReference>
<feature type="domain" description="HAMP" evidence="6">
    <location>
        <begin position="380"/>
        <end position="432"/>
    </location>
</feature>
<dbReference type="SUPFAM" id="SSF58104">
    <property type="entry name" value="Methyl-accepting chemotaxis protein (MCP) signaling domain"/>
    <property type="match status" value="1"/>
</dbReference>
<name>A0A399EKE1_9DEIN</name>
<feature type="transmembrane region" description="Helical" evidence="4">
    <location>
        <begin position="358"/>
        <end position="379"/>
    </location>
</feature>
<keyword evidence="4" id="KW-1133">Transmembrane helix</keyword>
<feature type="domain" description="Methyl-accepting transducer" evidence="5">
    <location>
        <begin position="498"/>
        <end position="734"/>
    </location>
</feature>
<dbReference type="InterPro" id="IPR004089">
    <property type="entry name" value="MCPsignal_dom"/>
</dbReference>
<evidence type="ECO:0000256" key="4">
    <source>
        <dbReference type="SAM" id="Phobius"/>
    </source>
</evidence>
<dbReference type="RefSeq" id="WP_119360466.1">
    <property type="nucleotide sequence ID" value="NZ_QWKZ01000060.1"/>
</dbReference>
<dbReference type="PROSITE" id="PS50111">
    <property type="entry name" value="CHEMOTAXIS_TRANSDUC_2"/>
    <property type="match status" value="1"/>
</dbReference>
<comment type="similarity">
    <text evidence="2">Belongs to the methyl-accepting chemotaxis (MCP) protein family.</text>
</comment>
<sequence length="771" mass="84078">MALQREFREIEVKQVGLLGAQSRKLRVDAELLEAPVTGFFGNLRIPYKLALLVLPLLFPLFYLLFSLVLEQQADINFVRAEKQGALLLQQTSALIKNISEHRSMSAAVLSGNQELAISRSQKAEEVNRGFALLEQTLRSQGDPLGLGRRLEALKVRWDTTLALNTNAELYIREHTQLIQQLFALNEQIASQSNLLLDPTVQVYWLVDSVVYRLPQVMEALSLVQGLGSAVLQSKSLTPEQERRLSGLLMALTSRSSQPWEVPSVTASLERSIQNALQANPSLESGLGEQVSSARAITEGAVELTRREVLSRRMGLDSALFYEQLGRPIEAYFALQNAGFNQLNSALDGRQGHLVNRQVLSLFIVLSALALSLWLILGVLNSILAPLGELSKTAVELGRGNLSSLVRLRSRDELGLVGKTLNQSILTLRSLMEQQEAERQRGLRLQENVRRFLEVATEIAKGDLTRRGEVTEDVLGSVVDAVNFTVEEIGHLLKEVKEAAESVNQSAAQVDRLTASIATGALAQAGEVRQVQEQTHQLSQGIRQMAERAGSAAQAAQETLEAAQQGQRAVTQTLSSMSDIRSEMQAIAESVQSLAERSAEIEGITRVLEEFASQTNLLALNAAFEAAGAGPAGRRFAVVAEEIRKLAEESARETARANALVQQVQGEVARVVERVQEGVREATTGHAVAQSAGNRLEDIAQLAAQSARLAQEISSLAQTQVSAVERVDQAVQKIAQTAQQTQAQSQEGRRSAEGMRTLAAQLAGNLARFRLS</sequence>
<evidence type="ECO:0000259" key="5">
    <source>
        <dbReference type="PROSITE" id="PS50111"/>
    </source>
</evidence>
<dbReference type="OrthoDB" id="9760371at2"/>
<keyword evidence="8" id="KW-1185">Reference proteome</keyword>
<dbReference type="PANTHER" id="PTHR32089">
    <property type="entry name" value="METHYL-ACCEPTING CHEMOTAXIS PROTEIN MCPB"/>
    <property type="match status" value="1"/>
</dbReference>
<dbReference type="SMART" id="SM00283">
    <property type="entry name" value="MA"/>
    <property type="match status" value="1"/>
</dbReference>
<dbReference type="GO" id="GO:0016020">
    <property type="term" value="C:membrane"/>
    <property type="evidence" value="ECO:0007669"/>
    <property type="project" value="InterPro"/>
</dbReference>
<organism evidence="7 8">
    <name type="scientific">Meiothermus luteus</name>
    <dbReference type="NCBI Taxonomy" id="2026184"/>
    <lineage>
        <taxon>Bacteria</taxon>
        <taxon>Thermotogati</taxon>
        <taxon>Deinococcota</taxon>
        <taxon>Deinococci</taxon>
        <taxon>Thermales</taxon>
        <taxon>Thermaceae</taxon>
        <taxon>Meiothermus</taxon>
    </lineage>
</organism>
<dbReference type="AlphaFoldDB" id="A0A399EKE1"/>
<comment type="caution">
    <text evidence="7">The sequence shown here is derived from an EMBL/GenBank/DDBJ whole genome shotgun (WGS) entry which is preliminary data.</text>
</comment>
<dbReference type="EMBL" id="QWKZ01000060">
    <property type="protein sequence ID" value="RIH84495.1"/>
    <property type="molecule type" value="Genomic_DNA"/>
</dbReference>
<dbReference type="Pfam" id="PF00015">
    <property type="entry name" value="MCPsignal"/>
    <property type="match status" value="1"/>
</dbReference>
<evidence type="ECO:0000256" key="1">
    <source>
        <dbReference type="ARBA" id="ARBA00023224"/>
    </source>
</evidence>
<keyword evidence="4" id="KW-0812">Transmembrane</keyword>
<dbReference type="Proteomes" id="UP000265800">
    <property type="component" value="Unassembled WGS sequence"/>
</dbReference>
<dbReference type="PROSITE" id="PS50885">
    <property type="entry name" value="HAMP"/>
    <property type="match status" value="2"/>
</dbReference>
<evidence type="ECO:0000256" key="2">
    <source>
        <dbReference type="ARBA" id="ARBA00029447"/>
    </source>
</evidence>
<gene>
    <name evidence="7" type="primary">mcpB</name>
    <name evidence="7" type="ORF">Mlute_01882</name>
</gene>
<accession>A0A399EKE1</accession>
<evidence type="ECO:0000256" key="3">
    <source>
        <dbReference type="PROSITE-ProRule" id="PRU00284"/>
    </source>
</evidence>
<protein>
    <submittedName>
        <fullName evidence="7">Methyl-accepting chemotaxis protein McpB</fullName>
    </submittedName>
</protein>
<dbReference type="Gene3D" id="1.10.287.950">
    <property type="entry name" value="Methyl-accepting chemotaxis protein"/>
    <property type="match status" value="1"/>
</dbReference>
<keyword evidence="1 3" id="KW-0807">Transducer</keyword>
<dbReference type="GO" id="GO:0007165">
    <property type="term" value="P:signal transduction"/>
    <property type="evidence" value="ECO:0007669"/>
    <property type="project" value="UniProtKB-KW"/>
</dbReference>
<evidence type="ECO:0000313" key="7">
    <source>
        <dbReference type="EMBL" id="RIH84495.1"/>
    </source>
</evidence>
<feature type="domain" description="HAMP" evidence="6">
    <location>
        <begin position="442"/>
        <end position="493"/>
    </location>
</feature>
<reference evidence="7 8" key="1">
    <citation type="submission" date="2018-08" db="EMBL/GenBank/DDBJ databases">
        <title>Meiothermus luteus KCTC 52599 genome sequencing project.</title>
        <authorList>
            <person name="Da Costa M.S."/>
            <person name="Albuquerque L."/>
            <person name="Raposo P."/>
            <person name="Froufe H.J.C."/>
            <person name="Barroso C.S."/>
            <person name="Egas C."/>
        </authorList>
    </citation>
    <scope>NUCLEOTIDE SEQUENCE [LARGE SCALE GENOMIC DNA]</scope>
    <source>
        <strain evidence="7 8">KCTC 52599</strain>
    </source>
</reference>
<dbReference type="InterPro" id="IPR003660">
    <property type="entry name" value="HAMP_dom"/>
</dbReference>
<dbReference type="CDD" id="cd06225">
    <property type="entry name" value="HAMP"/>
    <property type="match status" value="1"/>
</dbReference>
<evidence type="ECO:0000259" key="6">
    <source>
        <dbReference type="PROSITE" id="PS50885"/>
    </source>
</evidence>
<feature type="transmembrane region" description="Helical" evidence="4">
    <location>
        <begin position="49"/>
        <end position="69"/>
    </location>
</feature>
<dbReference type="SMART" id="SM00304">
    <property type="entry name" value="HAMP"/>
    <property type="match status" value="2"/>
</dbReference>